<dbReference type="InterPro" id="IPR029033">
    <property type="entry name" value="His_PPase_superfam"/>
</dbReference>
<dbReference type="GO" id="GO:0005737">
    <property type="term" value="C:cytoplasm"/>
    <property type="evidence" value="ECO:0007669"/>
    <property type="project" value="TreeGrafter"/>
</dbReference>
<dbReference type="RefSeq" id="WP_184108475.1">
    <property type="nucleotide sequence ID" value="NZ_CP121660.1"/>
</dbReference>
<dbReference type="InterPro" id="IPR050275">
    <property type="entry name" value="PGM_Phosphatase"/>
</dbReference>
<protein>
    <submittedName>
        <fullName evidence="1">Histidine phosphatase family protein</fullName>
    </submittedName>
</protein>
<dbReference type="CDD" id="cd07067">
    <property type="entry name" value="HP_PGM_like"/>
    <property type="match status" value="1"/>
</dbReference>
<sequence length="202" mass="21587">MTTTFLLVRHAAHDSVGSFLAGRSADVPLGSAGREQATRLAARLAREDITAIYASPRKRTQETAAAIAAVSGLGEINTVDALDEVDFGTWSGKTFEVLNTDPLWRQWNHTRSLVRAPDGETMLDVQQRIMALVETLCPQSGGGKVVFVSHADVIKALICQVLGLSTDAWARFDIAPASISAVSAGGWGAKVLQLNETQDTAR</sequence>
<accession>A0A6N7LGR1</accession>
<dbReference type="Pfam" id="PF00300">
    <property type="entry name" value="His_Phos_1"/>
    <property type="match status" value="1"/>
</dbReference>
<dbReference type="PANTHER" id="PTHR48100:SF1">
    <property type="entry name" value="HISTIDINE PHOSPHATASE FAMILY PROTEIN-RELATED"/>
    <property type="match status" value="1"/>
</dbReference>
<dbReference type="EMBL" id="WITC01000061">
    <property type="protein sequence ID" value="MQX16490.1"/>
    <property type="molecule type" value="Genomic_DNA"/>
</dbReference>
<dbReference type="SMART" id="SM00855">
    <property type="entry name" value="PGAM"/>
    <property type="match status" value="1"/>
</dbReference>
<dbReference type="SUPFAM" id="SSF53254">
    <property type="entry name" value="Phosphoglycerate mutase-like"/>
    <property type="match status" value="1"/>
</dbReference>
<dbReference type="InterPro" id="IPR013078">
    <property type="entry name" value="His_Pase_superF_clade-1"/>
</dbReference>
<dbReference type="GO" id="GO:0016791">
    <property type="term" value="F:phosphatase activity"/>
    <property type="evidence" value="ECO:0007669"/>
    <property type="project" value="TreeGrafter"/>
</dbReference>
<keyword evidence="2" id="KW-1185">Reference proteome</keyword>
<gene>
    <name evidence="1" type="ORF">GHK62_17425</name>
</gene>
<reference evidence="1 2" key="1">
    <citation type="journal article" date="2013" name="Genome Biol.">
        <title>Comparative genomics of the core and accessory genomes of 48 Sinorhizobium strains comprising five genospecies.</title>
        <authorList>
            <person name="Sugawara M."/>
            <person name="Epstein B."/>
            <person name="Badgley B.D."/>
            <person name="Unno T."/>
            <person name="Xu L."/>
            <person name="Reese J."/>
            <person name="Gyaneshwar P."/>
            <person name="Denny R."/>
            <person name="Mudge J."/>
            <person name="Bharti A.K."/>
            <person name="Farmer A.D."/>
            <person name="May G.D."/>
            <person name="Woodward J.E."/>
            <person name="Medigue C."/>
            <person name="Vallenet D."/>
            <person name="Lajus A."/>
            <person name="Rouy Z."/>
            <person name="Martinez-Vaz B."/>
            <person name="Tiffin P."/>
            <person name="Young N.D."/>
            <person name="Sadowsky M.J."/>
        </authorList>
    </citation>
    <scope>NUCLEOTIDE SEQUENCE [LARGE SCALE GENOMIC DNA]</scope>
    <source>
        <strain evidence="1 2">USDA4894</strain>
    </source>
</reference>
<evidence type="ECO:0000313" key="2">
    <source>
        <dbReference type="Proteomes" id="UP000439983"/>
    </source>
</evidence>
<dbReference type="PANTHER" id="PTHR48100">
    <property type="entry name" value="BROAD-SPECIFICITY PHOSPHATASE YOR283W-RELATED"/>
    <property type="match status" value="1"/>
</dbReference>
<dbReference type="Gene3D" id="3.40.50.1240">
    <property type="entry name" value="Phosphoglycerate mutase-like"/>
    <property type="match status" value="1"/>
</dbReference>
<proteinExistence type="predicted"/>
<organism evidence="1 2">
    <name type="scientific">Sinorhizobium terangae</name>
    <dbReference type="NCBI Taxonomy" id="110322"/>
    <lineage>
        <taxon>Bacteria</taxon>
        <taxon>Pseudomonadati</taxon>
        <taxon>Pseudomonadota</taxon>
        <taxon>Alphaproteobacteria</taxon>
        <taxon>Hyphomicrobiales</taxon>
        <taxon>Rhizobiaceae</taxon>
        <taxon>Sinorhizobium/Ensifer group</taxon>
        <taxon>Sinorhizobium</taxon>
    </lineage>
</organism>
<dbReference type="PIRSF" id="PIRSF000709">
    <property type="entry name" value="6PFK_2-Ptase"/>
    <property type="match status" value="1"/>
</dbReference>
<evidence type="ECO:0000313" key="1">
    <source>
        <dbReference type="EMBL" id="MQX16490.1"/>
    </source>
</evidence>
<dbReference type="Proteomes" id="UP000439983">
    <property type="component" value="Unassembled WGS sequence"/>
</dbReference>
<dbReference type="AlphaFoldDB" id="A0A6N7LGR1"/>
<name>A0A6N7LGR1_SINTE</name>
<comment type="caution">
    <text evidence="1">The sequence shown here is derived from an EMBL/GenBank/DDBJ whole genome shotgun (WGS) entry which is preliminary data.</text>
</comment>